<dbReference type="GO" id="GO:0016787">
    <property type="term" value="F:hydrolase activity"/>
    <property type="evidence" value="ECO:0007669"/>
    <property type="project" value="UniProtKB-KW"/>
</dbReference>
<evidence type="ECO:0000313" key="2">
    <source>
        <dbReference type="Proteomes" id="UP001597453"/>
    </source>
</evidence>
<dbReference type="Pfam" id="PF07722">
    <property type="entry name" value="Peptidase_C26"/>
    <property type="match status" value="2"/>
</dbReference>
<dbReference type="SUPFAM" id="SSF52317">
    <property type="entry name" value="Class I glutamine amidotransferase-like"/>
    <property type="match status" value="2"/>
</dbReference>
<dbReference type="InterPro" id="IPR029062">
    <property type="entry name" value="Class_I_gatase-like"/>
</dbReference>
<keyword evidence="1" id="KW-0378">Hydrolase</keyword>
<comment type="caution">
    <text evidence="1">The sequence shown here is derived from an EMBL/GenBank/DDBJ whole genome shotgun (WGS) entry which is preliminary data.</text>
</comment>
<dbReference type="Gene3D" id="3.40.50.880">
    <property type="match status" value="2"/>
</dbReference>
<protein>
    <submittedName>
        <fullName evidence="1">Gamma-glutamyl-gamma-aminobutyrate hydrolase family protein</fullName>
    </submittedName>
</protein>
<dbReference type="Proteomes" id="UP001597453">
    <property type="component" value="Unassembled WGS sequence"/>
</dbReference>
<gene>
    <name evidence="1" type="ORF">ACFSUQ_04100</name>
</gene>
<sequence length="526" mass="56313">MTQHEGARRPIIAVPAMQSAKVNGLRFSGAVVASAVIDAVVRAGGEPVIIAPNAGATIWHHVDGLVLPGGSDIDPARYGQAADETYAGTDFAGQDDADARAIRQAEELGLPALLICRGMQLWNVERGGDMVQHWQTPDLGHVGTVHDVTLAADSLAARVLGDLGTRETDAQGNDLVRIQVSSYHHQAVGRIGGGLTVTGVAPDGAVEALEDASKRILAVQWHPEDRAHELEVDQRCFDWIVAEARERMRARESGSAVVPNKTPPPPLLTKEEVMQSAVADGDVHIAVVAQLNLSDQNWETYELIKRFTTVTVETLRSLGATVSLVDVTDDATPNYEAIAQADGVCMLGGGDVDGALYGYDGPVANEYGKDPRSDERQLRMLRTAISQDQVMLAICRSSQLLNVACGGTLIPDLEPADLHRVTDGTGMFHDEEISLVAGTRVHEVFARERLTVRSGHHQAVAVPGVGLQIAARADDGVIEAVERIDNTWIVGVQWHPEDDDGAAADRLAMFNAFVSQARAKRALRAA</sequence>
<reference evidence="2" key="1">
    <citation type="journal article" date="2019" name="Int. J. Syst. Evol. Microbiol.">
        <title>The Global Catalogue of Microorganisms (GCM) 10K type strain sequencing project: providing services to taxonomists for standard genome sequencing and annotation.</title>
        <authorList>
            <consortium name="The Broad Institute Genomics Platform"/>
            <consortium name="The Broad Institute Genome Sequencing Center for Infectious Disease"/>
            <person name="Wu L."/>
            <person name="Ma J."/>
        </authorList>
    </citation>
    <scope>NUCLEOTIDE SEQUENCE [LARGE SCALE GENOMIC DNA]</scope>
    <source>
        <strain evidence="2">TISTR 1511</strain>
    </source>
</reference>
<dbReference type="PANTHER" id="PTHR43235">
    <property type="entry name" value="GLUTAMINE AMIDOTRANSFERASE PB2B2.05-RELATED"/>
    <property type="match status" value="1"/>
</dbReference>
<dbReference type="InterPro" id="IPR044668">
    <property type="entry name" value="PuuD-like"/>
</dbReference>
<evidence type="ECO:0000313" key="1">
    <source>
        <dbReference type="EMBL" id="MFD2674480.1"/>
    </source>
</evidence>
<organism evidence="1 2">
    <name type="scientific">Gulosibacter bifidus</name>
    <dbReference type="NCBI Taxonomy" id="272239"/>
    <lineage>
        <taxon>Bacteria</taxon>
        <taxon>Bacillati</taxon>
        <taxon>Actinomycetota</taxon>
        <taxon>Actinomycetes</taxon>
        <taxon>Micrococcales</taxon>
        <taxon>Microbacteriaceae</taxon>
        <taxon>Gulosibacter</taxon>
    </lineage>
</organism>
<dbReference type="RefSeq" id="WP_083524476.1">
    <property type="nucleotide sequence ID" value="NZ_JBHUNF010000002.1"/>
</dbReference>
<dbReference type="PROSITE" id="PS51273">
    <property type="entry name" value="GATASE_TYPE_1"/>
    <property type="match status" value="2"/>
</dbReference>
<keyword evidence="2" id="KW-1185">Reference proteome</keyword>
<name>A0ABW5RIA4_9MICO</name>
<dbReference type="InterPro" id="IPR011697">
    <property type="entry name" value="Peptidase_C26"/>
</dbReference>
<dbReference type="EMBL" id="JBHUNF010000002">
    <property type="protein sequence ID" value="MFD2674480.1"/>
    <property type="molecule type" value="Genomic_DNA"/>
</dbReference>
<proteinExistence type="predicted"/>
<dbReference type="PANTHER" id="PTHR43235:SF1">
    <property type="entry name" value="GLUTAMINE AMIDOTRANSFERASE PB2B2.05-RELATED"/>
    <property type="match status" value="1"/>
</dbReference>
<accession>A0ABW5RIA4</accession>